<feature type="transmembrane region" description="Helical" evidence="2">
    <location>
        <begin position="40"/>
        <end position="60"/>
    </location>
</feature>
<organism evidence="3 4">
    <name type="scientific">Micromonospora echinospora</name>
    <name type="common">Micromonospora purpurea</name>
    <dbReference type="NCBI Taxonomy" id="1877"/>
    <lineage>
        <taxon>Bacteria</taxon>
        <taxon>Bacillati</taxon>
        <taxon>Actinomycetota</taxon>
        <taxon>Actinomycetes</taxon>
        <taxon>Micromonosporales</taxon>
        <taxon>Micromonosporaceae</taxon>
        <taxon>Micromonospora</taxon>
    </lineage>
</organism>
<evidence type="ECO:0000256" key="2">
    <source>
        <dbReference type="SAM" id="Phobius"/>
    </source>
</evidence>
<keyword evidence="4" id="KW-1185">Reference proteome</keyword>
<evidence type="ECO:0000256" key="1">
    <source>
        <dbReference type="SAM" id="MobiDB-lite"/>
    </source>
</evidence>
<feature type="transmembrane region" description="Helical" evidence="2">
    <location>
        <begin position="93"/>
        <end position="113"/>
    </location>
</feature>
<protein>
    <recommendedName>
        <fullName evidence="5">PrgI family protein</fullName>
    </recommendedName>
</protein>
<evidence type="ECO:0008006" key="5">
    <source>
        <dbReference type="Google" id="ProtNLM"/>
    </source>
</evidence>
<gene>
    <name evidence="3" type="ORF">FHU28_000661</name>
</gene>
<evidence type="ECO:0000313" key="3">
    <source>
        <dbReference type="EMBL" id="MBB5110822.1"/>
    </source>
</evidence>
<comment type="caution">
    <text evidence="3">The sequence shown here is derived from an EMBL/GenBank/DDBJ whole genome shotgun (WGS) entry which is preliminary data.</text>
</comment>
<keyword evidence="2" id="KW-1133">Transmembrane helix</keyword>
<reference evidence="3 4" key="1">
    <citation type="submission" date="2020-08" db="EMBL/GenBank/DDBJ databases">
        <title>Sequencing the genomes of 1000 actinobacteria strains.</title>
        <authorList>
            <person name="Klenk H.-P."/>
        </authorList>
    </citation>
    <scope>NUCLEOTIDE SEQUENCE [LARGE SCALE GENOMIC DNA]</scope>
    <source>
        <strain evidence="3 4">DSM 43036</strain>
    </source>
</reference>
<feature type="region of interest" description="Disordered" evidence="1">
    <location>
        <begin position="275"/>
        <end position="316"/>
    </location>
</feature>
<feature type="transmembrane region" description="Helical" evidence="2">
    <location>
        <begin position="66"/>
        <end position="84"/>
    </location>
</feature>
<keyword evidence="2" id="KW-0812">Transmembrane</keyword>
<accession>A0ABR6M607</accession>
<dbReference type="EMBL" id="JACHJC010000001">
    <property type="protein sequence ID" value="MBB5110822.1"/>
    <property type="molecule type" value="Genomic_DNA"/>
</dbReference>
<dbReference type="Proteomes" id="UP000618986">
    <property type="component" value="Unassembled WGS sequence"/>
</dbReference>
<feature type="transmembrane region" description="Helical" evidence="2">
    <location>
        <begin position="119"/>
        <end position="136"/>
    </location>
</feature>
<keyword evidence="2" id="KW-0472">Membrane</keyword>
<feature type="compositionally biased region" description="Low complexity" evidence="1">
    <location>
        <begin position="294"/>
        <end position="307"/>
    </location>
</feature>
<sequence>MGGLVVSKSSPRRFGGKSTGTVTVIEAKVHRSSARNARMAFILTAVIVGVLSAVVAAAYWHPIVALFVGALIGVPTGGLMWLLVRIWPVIRLLWWWTPETLLSAGLLTGWVQLANHTPTVVTLLVVALVVGVPAAIGPVRRQVKAWGWCLVVRHRLRVCFAQFIIANQSGSLPLILWARPTPVGERVWVYLRPGLSAKDLESRLDKIAVTCHASTVLIERAGESNAAYLRFDIKRREVLNAQVNSPLVDVIDRTAPVSASPLTVPTALDLPDVDTPTITLPAQGKPAKKPATTANGSKPAASSASSLPDDDTSDWI</sequence>
<name>A0ABR6M607_MICEC</name>
<proteinExistence type="predicted"/>
<evidence type="ECO:0000313" key="4">
    <source>
        <dbReference type="Proteomes" id="UP000618986"/>
    </source>
</evidence>